<dbReference type="NCBIfam" id="TIGR02532">
    <property type="entry name" value="IV_pilin_GFxxxE"/>
    <property type="match status" value="1"/>
</dbReference>
<dbReference type="Proteomes" id="UP001206572">
    <property type="component" value="Unassembled WGS sequence"/>
</dbReference>
<evidence type="ECO:0000256" key="3">
    <source>
        <dbReference type="ARBA" id="ARBA00022692"/>
    </source>
</evidence>
<dbReference type="PANTHER" id="PTHR30093">
    <property type="entry name" value="GENERAL SECRETION PATHWAY PROTEIN G"/>
    <property type="match status" value="1"/>
</dbReference>
<dbReference type="Pfam" id="PF16732">
    <property type="entry name" value="ComP_DUS"/>
    <property type="match status" value="1"/>
</dbReference>
<proteinExistence type="predicted"/>
<comment type="caution">
    <text evidence="7">The sequence shown here is derived from an EMBL/GenBank/DDBJ whole genome shotgun (WGS) entry which is preliminary data.</text>
</comment>
<dbReference type="InterPro" id="IPR012902">
    <property type="entry name" value="N_methyl_site"/>
</dbReference>
<dbReference type="PROSITE" id="PS00409">
    <property type="entry name" value="PROKAR_NTER_METHYL"/>
    <property type="match status" value="1"/>
</dbReference>
<comment type="subcellular location">
    <subcellularLocation>
        <location evidence="1">Membrane</location>
        <topology evidence="1">Single-pass membrane protein</topology>
    </subcellularLocation>
</comment>
<dbReference type="Gene3D" id="3.30.700.10">
    <property type="entry name" value="Glycoprotein, Type 4 Pilin"/>
    <property type="match status" value="1"/>
</dbReference>
<evidence type="ECO:0000256" key="2">
    <source>
        <dbReference type="ARBA" id="ARBA00022481"/>
    </source>
</evidence>
<dbReference type="Pfam" id="PF07963">
    <property type="entry name" value="N_methyl"/>
    <property type="match status" value="1"/>
</dbReference>
<dbReference type="PANTHER" id="PTHR30093:SF44">
    <property type="entry name" value="TYPE II SECRETION SYSTEM CORE PROTEIN G"/>
    <property type="match status" value="1"/>
</dbReference>
<keyword evidence="3 6" id="KW-0812">Transmembrane</keyword>
<organism evidence="7 8">
    <name type="scientific">Massilia agri</name>
    <dbReference type="NCBI Taxonomy" id="1886785"/>
    <lineage>
        <taxon>Bacteria</taxon>
        <taxon>Pseudomonadati</taxon>
        <taxon>Pseudomonadota</taxon>
        <taxon>Betaproteobacteria</taxon>
        <taxon>Burkholderiales</taxon>
        <taxon>Oxalobacteraceae</taxon>
        <taxon>Telluria group</taxon>
        <taxon>Massilia</taxon>
    </lineage>
</organism>
<name>A0ABT2ANR6_9BURK</name>
<reference evidence="7 8" key="1">
    <citation type="submission" date="2022-08" db="EMBL/GenBank/DDBJ databases">
        <title>Reclassification of Massilia species as members of the genera Telluria, Duganella, Pseudoduganella, Mokoshia gen. nov. and Zemynaea gen. nov. using orthogonal and non-orthogonal genome-based approaches.</title>
        <authorList>
            <person name="Bowman J.P."/>
        </authorList>
    </citation>
    <scope>NUCLEOTIDE SEQUENCE [LARGE SCALE GENOMIC DNA]</scope>
    <source>
        <strain evidence="7 8">JCM 31661</strain>
    </source>
</reference>
<evidence type="ECO:0000256" key="4">
    <source>
        <dbReference type="ARBA" id="ARBA00022989"/>
    </source>
</evidence>
<dbReference type="SUPFAM" id="SSF54523">
    <property type="entry name" value="Pili subunits"/>
    <property type="match status" value="1"/>
</dbReference>
<keyword evidence="4 6" id="KW-1133">Transmembrane helix</keyword>
<feature type="transmembrane region" description="Helical" evidence="6">
    <location>
        <begin position="6"/>
        <end position="31"/>
    </location>
</feature>
<accession>A0ABT2ANR6</accession>
<protein>
    <submittedName>
        <fullName evidence="7">Prepilin-type N-terminal cleavage/methylation domain-containing protein</fullName>
    </submittedName>
</protein>
<dbReference type="InterPro" id="IPR045584">
    <property type="entry name" value="Pilin-like"/>
</dbReference>
<evidence type="ECO:0000256" key="6">
    <source>
        <dbReference type="SAM" id="Phobius"/>
    </source>
</evidence>
<evidence type="ECO:0000313" key="7">
    <source>
        <dbReference type="EMBL" id="MCS0597881.1"/>
    </source>
</evidence>
<keyword evidence="8" id="KW-1185">Reference proteome</keyword>
<dbReference type="EMBL" id="JANUHA010000011">
    <property type="protein sequence ID" value="MCS0597881.1"/>
    <property type="molecule type" value="Genomic_DNA"/>
</dbReference>
<evidence type="ECO:0000256" key="1">
    <source>
        <dbReference type="ARBA" id="ARBA00004167"/>
    </source>
</evidence>
<keyword evidence="2" id="KW-0488">Methylation</keyword>
<evidence type="ECO:0000313" key="8">
    <source>
        <dbReference type="Proteomes" id="UP001206572"/>
    </source>
</evidence>
<keyword evidence="5 6" id="KW-0472">Membrane</keyword>
<dbReference type="InterPro" id="IPR031982">
    <property type="entry name" value="PilE-like"/>
</dbReference>
<dbReference type="RefSeq" id="WP_258828902.1">
    <property type="nucleotide sequence ID" value="NZ_JANUHA010000011.1"/>
</dbReference>
<evidence type="ECO:0000256" key="5">
    <source>
        <dbReference type="ARBA" id="ARBA00023136"/>
    </source>
</evidence>
<gene>
    <name evidence="7" type="ORF">NX780_16145</name>
</gene>
<sequence>MHKRQAGFTLIEIMIAVVVIGILTAIALPSYNGYMMRARLSEAFTGLSGAQPKLEQHWSNERTYAGFDTAAGQMPPASQNFTFALTTSSASAYLLTATGRNGAAGFTFTLDQNGNRATTAVPSGWTANAGCWVDRKEGTCAQ</sequence>